<evidence type="ECO:0000313" key="2">
    <source>
        <dbReference type="EMBL" id="TCX97827.1"/>
    </source>
</evidence>
<evidence type="ECO:0000313" key="3">
    <source>
        <dbReference type="EMBL" id="TCZ23746.1"/>
    </source>
</evidence>
<dbReference type="AlphaFoldDB" id="A0A483MWT4"/>
<evidence type="ECO:0000313" key="1">
    <source>
        <dbReference type="EMBL" id="TCX91708.1"/>
    </source>
</evidence>
<dbReference type="EMBL" id="SDCV01000071">
    <property type="protein sequence ID" value="TCX97827.1"/>
    <property type="molecule type" value="Genomic_DNA"/>
</dbReference>
<organism evidence="1">
    <name type="scientific">Klebsiella pneumoniae</name>
    <dbReference type="NCBI Taxonomy" id="573"/>
    <lineage>
        <taxon>Bacteria</taxon>
        <taxon>Pseudomonadati</taxon>
        <taxon>Pseudomonadota</taxon>
        <taxon>Gammaproteobacteria</taxon>
        <taxon>Enterobacterales</taxon>
        <taxon>Enterobacteriaceae</taxon>
        <taxon>Klebsiella/Raoultella group</taxon>
        <taxon>Klebsiella</taxon>
        <taxon>Klebsiella pneumoniae complex</taxon>
    </lineage>
</organism>
<comment type="caution">
    <text evidence="1">The sequence shown here is derived from an EMBL/GenBank/DDBJ whole genome shotgun (WGS) entry which is preliminary data.</text>
</comment>
<dbReference type="EMBL" id="SDCS01000051">
    <property type="protein sequence ID" value="TCX91708.1"/>
    <property type="molecule type" value="Genomic_DNA"/>
</dbReference>
<proteinExistence type="predicted"/>
<name>A0A483MWT4_KLEPN</name>
<dbReference type="RefSeq" id="WP_032432639.1">
    <property type="nucleotide sequence ID" value="NZ_BHWE01000071.1"/>
</dbReference>
<evidence type="ECO:0000313" key="4">
    <source>
        <dbReference type="EMBL" id="TCZ61224.1"/>
    </source>
</evidence>
<sequence length="138" mass="15692">MTKKKTFEVSINNLPAALKRLDLPAEQVQVIEDYKKQFPFLIEDEENVLVSLDQLWEALDTPYYTRPGTASENPDGFDVAAKDKIRFNSLVKKIAGARNVKETDLDGYYLVQNMVSDLLKRGRTDKEILSVYFGDEAA</sequence>
<gene>
    <name evidence="2" type="ORF">ETE68_28015</name>
    <name evidence="1" type="ORF">ETE73_26435</name>
    <name evidence="3" type="ORF">ETH54_27315</name>
    <name evidence="4" type="ORF">ETH64_26575</name>
</gene>
<accession>A0A483MWT4</accession>
<dbReference type="EMBL" id="SDDS01000152">
    <property type="protein sequence ID" value="TCZ23746.1"/>
    <property type="molecule type" value="Genomic_DNA"/>
</dbReference>
<dbReference type="EMBL" id="SDDU01000055">
    <property type="protein sequence ID" value="TCZ61224.1"/>
    <property type="molecule type" value="Genomic_DNA"/>
</dbReference>
<protein>
    <submittedName>
        <fullName evidence="1">Uncharacterized protein</fullName>
    </submittedName>
</protein>
<reference evidence="1" key="1">
    <citation type="submission" date="2019-01" db="EMBL/GenBank/DDBJ databases">
        <authorList>
            <person name="Lista F."/>
            <person name="Anselmo A."/>
        </authorList>
    </citation>
    <scope>NUCLEOTIDE SEQUENCE</scope>
    <source>
        <strain evidence="4">1R</strain>
        <strain evidence="2">1S</strain>
        <strain evidence="3">3R</strain>
        <strain evidence="1">4S</strain>
    </source>
</reference>